<keyword evidence="2" id="KW-1185">Reference proteome</keyword>
<evidence type="ECO:0000313" key="2">
    <source>
        <dbReference type="Proteomes" id="UP000000483"/>
    </source>
</evidence>
<dbReference type="STRING" id="880072.Desac_0062"/>
<dbReference type="AlphaFoldDB" id="F2NJ03"/>
<dbReference type="Gene3D" id="3.30.2310.20">
    <property type="entry name" value="RelE-like"/>
    <property type="match status" value="1"/>
</dbReference>
<dbReference type="HOGENOM" id="CLU_155761_1_1_7"/>
<dbReference type="RefSeq" id="WP_013705076.1">
    <property type="nucleotide sequence ID" value="NC_015388.1"/>
</dbReference>
<proteinExistence type="predicted"/>
<reference evidence="2" key="2">
    <citation type="submission" date="2011-03" db="EMBL/GenBank/DDBJ databases">
        <title>The complete genome of Desulfobacca acetoxidans DSM 11109.</title>
        <authorList>
            <consortium name="US DOE Joint Genome Institute (JGI-PGF)"/>
            <person name="Lucas S."/>
            <person name="Copeland A."/>
            <person name="Lapidus A."/>
            <person name="Bruce D."/>
            <person name="Goodwin L."/>
            <person name="Pitluck S."/>
            <person name="Peters L."/>
            <person name="Kyrpides N."/>
            <person name="Mavromatis K."/>
            <person name="Ivanova N."/>
            <person name="Ovchinnikova G."/>
            <person name="Teshima H."/>
            <person name="Detter J.C."/>
            <person name="Han C."/>
            <person name="Land M."/>
            <person name="Hauser L."/>
            <person name="Markowitz V."/>
            <person name="Cheng J.-F."/>
            <person name="Hugenholtz P."/>
            <person name="Woyke T."/>
            <person name="Wu D."/>
            <person name="Spring S."/>
            <person name="Schueler E."/>
            <person name="Brambilla E."/>
            <person name="Klenk H.-P."/>
            <person name="Eisen J.A."/>
        </authorList>
    </citation>
    <scope>NUCLEOTIDE SEQUENCE [LARGE SCALE GENOMIC DNA]</scope>
    <source>
        <strain evidence="2">ATCC 700848 / DSM 11109 / ASRB2</strain>
    </source>
</reference>
<dbReference type="eggNOG" id="COG2026">
    <property type="taxonomic scope" value="Bacteria"/>
</dbReference>
<dbReference type="Proteomes" id="UP000000483">
    <property type="component" value="Chromosome"/>
</dbReference>
<sequence>MAWKIEYSRTARKQLWELDLQKARNVLAFGDDLAKQENPRDMGKALSGPMGTLWSYRLGGIRLICDLQDDLARIQVLRLGEFKEGDNG</sequence>
<dbReference type="InterPro" id="IPR035093">
    <property type="entry name" value="RelE/ParE_toxin_dom_sf"/>
</dbReference>
<dbReference type="OrthoDB" id="9797723at2"/>
<dbReference type="SUPFAM" id="SSF143011">
    <property type="entry name" value="RelE-like"/>
    <property type="match status" value="1"/>
</dbReference>
<evidence type="ECO:0000313" key="1">
    <source>
        <dbReference type="EMBL" id="AEB07961.1"/>
    </source>
</evidence>
<protein>
    <submittedName>
        <fullName evidence="1">Toxin-like protein</fullName>
    </submittedName>
</protein>
<dbReference type="EMBL" id="CP002629">
    <property type="protein sequence ID" value="AEB07961.1"/>
    <property type="molecule type" value="Genomic_DNA"/>
</dbReference>
<dbReference type="KEGG" id="dao:Desac_0062"/>
<gene>
    <name evidence="1" type="ordered locus">Desac_0062</name>
</gene>
<reference evidence="1 2" key="1">
    <citation type="journal article" date="2011" name="Stand. Genomic Sci.">
        <title>Complete genome sequence of the acetate-degrading sulfate reducer Desulfobacca acetoxidans type strain (ASRB2).</title>
        <authorList>
            <person name="Goker M."/>
            <person name="Teshima H."/>
            <person name="Lapidus A."/>
            <person name="Nolan M."/>
            <person name="Lucas S."/>
            <person name="Hammon N."/>
            <person name="Deshpande S."/>
            <person name="Cheng J.F."/>
            <person name="Tapia R."/>
            <person name="Han C."/>
            <person name="Goodwin L."/>
            <person name="Pitluck S."/>
            <person name="Huntemann M."/>
            <person name="Liolios K."/>
            <person name="Ivanova N."/>
            <person name="Pagani I."/>
            <person name="Mavromatis K."/>
            <person name="Ovchinikova G."/>
            <person name="Pati A."/>
            <person name="Chen A."/>
            <person name="Palaniappan K."/>
            <person name="Land M."/>
            <person name="Hauser L."/>
            <person name="Brambilla E.M."/>
            <person name="Rohde M."/>
            <person name="Spring S."/>
            <person name="Detter J.C."/>
            <person name="Woyke T."/>
            <person name="Bristow J."/>
            <person name="Eisen J.A."/>
            <person name="Markowitz V."/>
            <person name="Hugenholtz P."/>
            <person name="Kyrpides N.C."/>
            <person name="Klenk H.P."/>
        </authorList>
    </citation>
    <scope>NUCLEOTIDE SEQUENCE [LARGE SCALE GENOMIC DNA]</scope>
    <source>
        <strain evidence="2">ATCC 700848 / DSM 11109 / ASRB2</strain>
    </source>
</reference>
<organism evidence="1 2">
    <name type="scientific">Desulfobacca acetoxidans (strain ATCC 700848 / DSM 11109 / ASRB2)</name>
    <dbReference type="NCBI Taxonomy" id="880072"/>
    <lineage>
        <taxon>Bacteria</taxon>
        <taxon>Pseudomonadati</taxon>
        <taxon>Thermodesulfobacteriota</taxon>
        <taxon>Desulfobaccia</taxon>
        <taxon>Desulfobaccales</taxon>
        <taxon>Desulfobaccaceae</taxon>
        <taxon>Desulfobacca</taxon>
    </lineage>
</organism>
<accession>F2NJ03</accession>
<name>F2NJ03_DESAR</name>